<sequence>MRDSMSAEQPQEDIGSSLREKAASQEDMANLGAGKQEASRKAYQGGSRLPIDDDDDVDKEEDEAAASPWPKSISEHGESVRNSIEEFQAEWVQGSSQQDRVAGKTGKDYEGDVDEEERERRKKRVRRDVNSEGGSGR</sequence>
<reference evidence="2 3" key="1">
    <citation type="journal article" date="2018" name="Mol. Biol. Evol.">
        <title>Broad Genomic Sampling Reveals a Smut Pathogenic Ancestry of the Fungal Clade Ustilaginomycotina.</title>
        <authorList>
            <person name="Kijpornyongpan T."/>
            <person name="Mondo S.J."/>
            <person name="Barry K."/>
            <person name="Sandor L."/>
            <person name="Lee J."/>
            <person name="Lipzen A."/>
            <person name="Pangilinan J."/>
            <person name="LaButti K."/>
            <person name="Hainaut M."/>
            <person name="Henrissat B."/>
            <person name="Grigoriev I.V."/>
            <person name="Spatafora J.W."/>
            <person name="Aime M.C."/>
        </authorList>
    </citation>
    <scope>NUCLEOTIDE SEQUENCE [LARGE SCALE GENOMIC DNA]</scope>
    <source>
        <strain evidence="2 3">MCA 5214</strain>
    </source>
</reference>
<gene>
    <name evidence="2" type="ORF">BDZ90DRAFT_98709</name>
</gene>
<dbReference type="RefSeq" id="XP_025359142.1">
    <property type="nucleotide sequence ID" value="XM_025509994.1"/>
</dbReference>
<dbReference type="Proteomes" id="UP000245884">
    <property type="component" value="Unassembled WGS sequence"/>
</dbReference>
<feature type="region of interest" description="Disordered" evidence="1">
    <location>
        <begin position="1"/>
        <end position="137"/>
    </location>
</feature>
<dbReference type="GeneID" id="37031817"/>
<name>A0A316UH65_9BASI</name>
<evidence type="ECO:0000313" key="2">
    <source>
        <dbReference type="EMBL" id="PWN24530.1"/>
    </source>
</evidence>
<proteinExistence type="predicted"/>
<organism evidence="2 3">
    <name type="scientific">Jaminaea rosea</name>
    <dbReference type="NCBI Taxonomy" id="1569628"/>
    <lineage>
        <taxon>Eukaryota</taxon>
        <taxon>Fungi</taxon>
        <taxon>Dikarya</taxon>
        <taxon>Basidiomycota</taxon>
        <taxon>Ustilaginomycotina</taxon>
        <taxon>Exobasidiomycetes</taxon>
        <taxon>Microstromatales</taxon>
        <taxon>Microstromatales incertae sedis</taxon>
        <taxon>Jaminaea</taxon>
    </lineage>
</organism>
<protein>
    <submittedName>
        <fullName evidence="2">Uncharacterized protein</fullName>
    </submittedName>
</protein>
<feature type="compositionally biased region" description="Basic and acidic residues" evidence="1">
    <location>
        <begin position="101"/>
        <end position="110"/>
    </location>
</feature>
<keyword evidence="3" id="KW-1185">Reference proteome</keyword>
<dbReference type="AlphaFoldDB" id="A0A316UH65"/>
<accession>A0A316UH65</accession>
<feature type="compositionally biased region" description="Acidic residues" evidence="1">
    <location>
        <begin position="52"/>
        <end position="64"/>
    </location>
</feature>
<dbReference type="EMBL" id="KZ819680">
    <property type="protein sequence ID" value="PWN24530.1"/>
    <property type="molecule type" value="Genomic_DNA"/>
</dbReference>
<evidence type="ECO:0000313" key="3">
    <source>
        <dbReference type="Proteomes" id="UP000245884"/>
    </source>
</evidence>
<evidence type="ECO:0000256" key="1">
    <source>
        <dbReference type="SAM" id="MobiDB-lite"/>
    </source>
</evidence>